<dbReference type="GO" id="GO:0008270">
    <property type="term" value="F:zinc ion binding"/>
    <property type="evidence" value="ECO:0007669"/>
    <property type="project" value="InterPro"/>
</dbReference>
<dbReference type="InterPro" id="IPR050613">
    <property type="entry name" value="Sec_Metabolite_Reg"/>
</dbReference>
<dbReference type="SMART" id="SM00066">
    <property type="entry name" value="GAL4"/>
    <property type="match status" value="1"/>
</dbReference>
<dbReference type="InterPro" id="IPR007219">
    <property type="entry name" value="XnlR_reg_dom"/>
</dbReference>
<dbReference type="SMART" id="SM00906">
    <property type="entry name" value="Fungal_trans"/>
    <property type="match status" value="1"/>
</dbReference>
<evidence type="ECO:0000313" key="6">
    <source>
        <dbReference type="EMBL" id="KLO15874.1"/>
    </source>
</evidence>
<dbReference type="InterPro" id="IPR001138">
    <property type="entry name" value="Zn2Cys6_DnaBD"/>
</dbReference>
<dbReference type="Pfam" id="PF04082">
    <property type="entry name" value="Fungal_trans"/>
    <property type="match status" value="1"/>
</dbReference>
<organism evidence="6 7">
    <name type="scientific">Schizopora paradoxa</name>
    <dbReference type="NCBI Taxonomy" id="27342"/>
    <lineage>
        <taxon>Eukaryota</taxon>
        <taxon>Fungi</taxon>
        <taxon>Dikarya</taxon>
        <taxon>Basidiomycota</taxon>
        <taxon>Agaricomycotina</taxon>
        <taxon>Agaricomycetes</taxon>
        <taxon>Hymenochaetales</taxon>
        <taxon>Schizoporaceae</taxon>
        <taxon>Schizopora</taxon>
    </lineage>
</organism>
<dbReference type="InParanoid" id="A0A0H2RVJ5"/>
<gene>
    <name evidence="6" type="ORF">SCHPADRAFT_239899</name>
</gene>
<dbReference type="GO" id="GO:0003677">
    <property type="term" value="F:DNA binding"/>
    <property type="evidence" value="ECO:0007669"/>
    <property type="project" value="InterPro"/>
</dbReference>
<dbReference type="OrthoDB" id="3364175at2759"/>
<dbReference type="GO" id="GO:0006351">
    <property type="term" value="P:DNA-templated transcription"/>
    <property type="evidence" value="ECO:0007669"/>
    <property type="project" value="InterPro"/>
</dbReference>
<feature type="compositionally biased region" description="Polar residues" evidence="4">
    <location>
        <begin position="25"/>
        <end position="37"/>
    </location>
</feature>
<dbReference type="InterPro" id="IPR036864">
    <property type="entry name" value="Zn2-C6_fun-type_DNA-bd_sf"/>
</dbReference>
<keyword evidence="3" id="KW-0539">Nucleus</keyword>
<dbReference type="Gene3D" id="4.10.240.10">
    <property type="entry name" value="Zn(2)-C6 fungal-type DNA-binding domain"/>
    <property type="match status" value="1"/>
</dbReference>
<dbReference type="STRING" id="27342.A0A0H2RVJ5"/>
<dbReference type="Proteomes" id="UP000053477">
    <property type="component" value="Unassembled WGS sequence"/>
</dbReference>
<feature type="domain" description="Zn(2)-C6 fungal-type" evidence="5">
    <location>
        <begin position="50"/>
        <end position="81"/>
    </location>
</feature>
<dbReference type="PANTHER" id="PTHR31001:SF87">
    <property type="entry name" value="COL-21"/>
    <property type="match status" value="1"/>
</dbReference>
<accession>A0A0H2RVJ5</accession>
<dbReference type="PROSITE" id="PS00463">
    <property type="entry name" value="ZN2_CY6_FUNGAL_1"/>
    <property type="match status" value="1"/>
</dbReference>
<dbReference type="EMBL" id="KQ085923">
    <property type="protein sequence ID" value="KLO15874.1"/>
    <property type="molecule type" value="Genomic_DNA"/>
</dbReference>
<dbReference type="CDD" id="cd00067">
    <property type="entry name" value="GAL4"/>
    <property type="match status" value="1"/>
</dbReference>
<dbReference type="SUPFAM" id="SSF57701">
    <property type="entry name" value="Zn2/Cys6 DNA-binding domain"/>
    <property type="match status" value="1"/>
</dbReference>
<dbReference type="PANTHER" id="PTHR31001">
    <property type="entry name" value="UNCHARACTERIZED TRANSCRIPTIONAL REGULATORY PROTEIN"/>
    <property type="match status" value="1"/>
</dbReference>
<dbReference type="PROSITE" id="PS50048">
    <property type="entry name" value="ZN2_CY6_FUNGAL_2"/>
    <property type="match status" value="1"/>
</dbReference>
<dbReference type="GO" id="GO:0005634">
    <property type="term" value="C:nucleus"/>
    <property type="evidence" value="ECO:0007669"/>
    <property type="project" value="UniProtKB-SubCell"/>
</dbReference>
<dbReference type="GO" id="GO:0000981">
    <property type="term" value="F:DNA-binding transcription factor activity, RNA polymerase II-specific"/>
    <property type="evidence" value="ECO:0007669"/>
    <property type="project" value="InterPro"/>
</dbReference>
<comment type="subcellular location">
    <subcellularLocation>
        <location evidence="1">Nucleus</location>
    </subcellularLocation>
</comment>
<name>A0A0H2RVJ5_9AGAM</name>
<dbReference type="AlphaFoldDB" id="A0A0H2RVJ5"/>
<evidence type="ECO:0000256" key="4">
    <source>
        <dbReference type="SAM" id="MobiDB-lite"/>
    </source>
</evidence>
<evidence type="ECO:0000256" key="1">
    <source>
        <dbReference type="ARBA" id="ARBA00004123"/>
    </source>
</evidence>
<dbReference type="Pfam" id="PF00172">
    <property type="entry name" value="Zn_clus"/>
    <property type="match status" value="1"/>
</dbReference>
<evidence type="ECO:0000313" key="7">
    <source>
        <dbReference type="Proteomes" id="UP000053477"/>
    </source>
</evidence>
<proteinExistence type="predicted"/>
<dbReference type="CDD" id="cd12148">
    <property type="entry name" value="fungal_TF_MHR"/>
    <property type="match status" value="1"/>
</dbReference>
<evidence type="ECO:0000256" key="2">
    <source>
        <dbReference type="ARBA" id="ARBA00022723"/>
    </source>
</evidence>
<keyword evidence="7" id="KW-1185">Reference proteome</keyword>
<feature type="region of interest" description="Disordered" evidence="4">
    <location>
        <begin position="1"/>
        <end position="41"/>
    </location>
</feature>
<keyword evidence="2" id="KW-0479">Metal-binding</keyword>
<sequence length="709" mass="78348">MEIDPPSSREGEFSVIASAGGGTPGNSESATNAGSSSHKVKMRRHRVVLSCKPCHMHKQKCDRQYPCSRCIKRGDPALCIYENGPLGPSTPMRPSASASGDLAQRVAQLESLVQASLGGQTKAQLTPPAPNPLISNSETTGASESAVQVAAAALGELSQQQDRVQDVEEIRTPKISPFQSALPQRACVEELLTFFFDYSSFNQLWHVIHRLDFDRSYVAFMSRTDAINTDFFALLNAVCASALQLTPEGHQGSPAFPKDSIERRSLKNRVLNHAQSTLASESGRPPTLERVQGFMILAIFHLNEGNFWSCYDLSGTAIRAAQFLGMNRDPATLWPNMAPDEVEVRRRLWAGLCVLDRKVSLLLKRPHIIQESVRHCSTYPPANADEHTITTSTNVLVKPMSEPTSHAFHILQLLWAKTTRRLADECFGNTRPSYSTILSIERETLQFEAQIPQAFKDAAAPDLAKGSFPEALRFQALYLMMDVYHARLKLTRYFVFSQSSSELDGSSGVSKDRRNVGTFESSARNLSVANCKRILSLVTVAINEWKKNVPQHLRWAVLVLITFDAALHLTLCELRRFARPPLDDAYTWVSLAASVFRELHALTDNSLSKNALTLTEVLLEKLSAKQTKPQTSPRSTPGPSVSEGLELAVRTLLEARPTMDGLLSDCKDCDALWLTTTASVFEAYFPGPESLSLLDVPTFEHFLNSCTAR</sequence>
<evidence type="ECO:0000256" key="3">
    <source>
        <dbReference type="ARBA" id="ARBA00023242"/>
    </source>
</evidence>
<protein>
    <recommendedName>
        <fullName evidence="5">Zn(2)-C6 fungal-type domain-containing protein</fullName>
    </recommendedName>
</protein>
<evidence type="ECO:0000259" key="5">
    <source>
        <dbReference type="PROSITE" id="PS50048"/>
    </source>
</evidence>
<reference evidence="6 7" key="1">
    <citation type="submission" date="2015-04" db="EMBL/GenBank/DDBJ databases">
        <title>Complete genome sequence of Schizopora paradoxa KUC8140, a cosmopolitan wood degrader in East Asia.</title>
        <authorList>
            <consortium name="DOE Joint Genome Institute"/>
            <person name="Min B."/>
            <person name="Park H."/>
            <person name="Jang Y."/>
            <person name="Kim J.-J."/>
            <person name="Kim K.H."/>
            <person name="Pangilinan J."/>
            <person name="Lipzen A."/>
            <person name="Riley R."/>
            <person name="Grigoriev I.V."/>
            <person name="Spatafora J.W."/>
            <person name="Choi I.-G."/>
        </authorList>
    </citation>
    <scope>NUCLEOTIDE SEQUENCE [LARGE SCALE GENOMIC DNA]</scope>
    <source>
        <strain evidence="6 7">KUC8140</strain>
    </source>
</reference>